<protein>
    <recommendedName>
        <fullName evidence="6">Sodium/calcium exchanger membrane region domain-containing protein</fullName>
    </recommendedName>
</protein>
<feature type="domain" description="Sodium/calcium exchanger membrane region" evidence="6">
    <location>
        <begin position="101"/>
        <end position="240"/>
    </location>
</feature>
<dbReference type="InterPro" id="IPR004837">
    <property type="entry name" value="NaCa_Exmemb"/>
</dbReference>
<dbReference type="PANTHER" id="PTHR10846">
    <property type="entry name" value="SODIUM/POTASSIUM/CALCIUM EXCHANGER"/>
    <property type="match status" value="1"/>
</dbReference>
<reference evidence="7" key="1">
    <citation type="journal article" date="2014" name="Front. Microbiol.">
        <title>High frequency of phylogenetically diverse reductive dehalogenase-homologous genes in deep subseafloor sedimentary metagenomes.</title>
        <authorList>
            <person name="Kawai M."/>
            <person name="Futagami T."/>
            <person name="Toyoda A."/>
            <person name="Takaki Y."/>
            <person name="Nishi S."/>
            <person name="Hori S."/>
            <person name="Arai W."/>
            <person name="Tsubouchi T."/>
            <person name="Morono Y."/>
            <person name="Uchiyama I."/>
            <person name="Ito T."/>
            <person name="Fujiyama A."/>
            <person name="Inagaki F."/>
            <person name="Takami H."/>
        </authorList>
    </citation>
    <scope>NUCLEOTIDE SEQUENCE</scope>
    <source>
        <strain evidence="7">Expedition CK06-06</strain>
    </source>
</reference>
<feature type="transmembrane region" description="Helical" evidence="5">
    <location>
        <begin position="101"/>
        <end position="124"/>
    </location>
</feature>
<feature type="transmembrane region" description="Helical" evidence="5">
    <location>
        <begin position="170"/>
        <end position="192"/>
    </location>
</feature>
<dbReference type="InterPro" id="IPR004481">
    <property type="entry name" value="K/Na/Ca-exchanger"/>
</dbReference>
<comment type="caution">
    <text evidence="7">The sequence shown here is derived from an EMBL/GenBank/DDBJ whole genome shotgun (WGS) entry which is preliminary data.</text>
</comment>
<sequence>GNVGIAYGNVVGSNIINITPILALAAIFGVARVKRERLSEGIIMLVTGGALAAMALNGVIGPVEGLLMLVIFALFLRFVLKREARKTKKKIPSEQRRLNKSVLLFILSTVGVIIGARLLIYSGVGIALGMGVPEAAIGFTLIAIGTSIPELVTIIIAIGKRLPEFSAGTIIGSNIFNTALIIGSAALIRPLAVDSQALWFSNPMMLVVMALLLVFLWRGQKLTRWQGAVLVVFYAVYLTGLVLFYGPAVATLP</sequence>
<feature type="transmembrane region" description="Helical" evidence="5">
    <location>
        <begin position="42"/>
        <end position="59"/>
    </location>
</feature>
<keyword evidence="3 5" id="KW-1133">Transmembrane helix</keyword>
<name>X1P3A2_9ZZZZ</name>
<keyword evidence="2 5" id="KW-0812">Transmembrane</keyword>
<feature type="domain" description="Sodium/calcium exchanger membrane region" evidence="6">
    <location>
        <begin position="1"/>
        <end position="80"/>
    </location>
</feature>
<dbReference type="EMBL" id="BARV01017622">
    <property type="protein sequence ID" value="GAI25394.1"/>
    <property type="molecule type" value="Genomic_DNA"/>
</dbReference>
<dbReference type="AlphaFoldDB" id="X1P3A2"/>
<evidence type="ECO:0000256" key="1">
    <source>
        <dbReference type="ARBA" id="ARBA00004141"/>
    </source>
</evidence>
<feature type="transmembrane region" description="Helical" evidence="5">
    <location>
        <begin position="136"/>
        <end position="158"/>
    </location>
</feature>
<evidence type="ECO:0000313" key="7">
    <source>
        <dbReference type="EMBL" id="GAI25394.1"/>
    </source>
</evidence>
<evidence type="ECO:0000256" key="4">
    <source>
        <dbReference type="ARBA" id="ARBA00023136"/>
    </source>
</evidence>
<dbReference type="Gene3D" id="1.20.1420.30">
    <property type="entry name" value="NCX, central ion-binding region"/>
    <property type="match status" value="2"/>
</dbReference>
<accession>X1P3A2</accession>
<evidence type="ECO:0000256" key="5">
    <source>
        <dbReference type="SAM" id="Phobius"/>
    </source>
</evidence>
<keyword evidence="4 5" id="KW-0472">Membrane</keyword>
<dbReference type="GO" id="GO:0006874">
    <property type="term" value="P:intracellular calcium ion homeostasis"/>
    <property type="evidence" value="ECO:0007669"/>
    <property type="project" value="TreeGrafter"/>
</dbReference>
<feature type="transmembrane region" description="Helical" evidence="5">
    <location>
        <begin position="229"/>
        <end position="250"/>
    </location>
</feature>
<dbReference type="GO" id="GO:0005886">
    <property type="term" value="C:plasma membrane"/>
    <property type="evidence" value="ECO:0007669"/>
    <property type="project" value="TreeGrafter"/>
</dbReference>
<dbReference type="GO" id="GO:0008273">
    <property type="term" value="F:calcium, potassium:sodium antiporter activity"/>
    <property type="evidence" value="ECO:0007669"/>
    <property type="project" value="TreeGrafter"/>
</dbReference>
<feature type="non-terminal residue" evidence="7">
    <location>
        <position position="1"/>
    </location>
</feature>
<feature type="transmembrane region" description="Helical" evidence="5">
    <location>
        <begin position="198"/>
        <end position="217"/>
    </location>
</feature>
<dbReference type="Pfam" id="PF01699">
    <property type="entry name" value="Na_Ca_ex"/>
    <property type="match status" value="2"/>
</dbReference>
<gene>
    <name evidence="7" type="ORF">S06H3_29982</name>
</gene>
<evidence type="ECO:0000256" key="2">
    <source>
        <dbReference type="ARBA" id="ARBA00022692"/>
    </source>
</evidence>
<evidence type="ECO:0000259" key="6">
    <source>
        <dbReference type="Pfam" id="PF01699"/>
    </source>
</evidence>
<dbReference type="GO" id="GO:0005262">
    <property type="term" value="F:calcium channel activity"/>
    <property type="evidence" value="ECO:0007669"/>
    <property type="project" value="TreeGrafter"/>
</dbReference>
<dbReference type="PANTHER" id="PTHR10846:SF8">
    <property type="entry name" value="INNER MEMBRANE PROTEIN YRBG"/>
    <property type="match status" value="1"/>
</dbReference>
<evidence type="ECO:0000256" key="3">
    <source>
        <dbReference type="ARBA" id="ARBA00022989"/>
    </source>
</evidence>
<feature type="transmembrane region" description="Helical" evidence="5">
    <location>
        <begin position="6"/>
        <end position="30"/>
    </location>
</feature>
<feature type="transmembrane region" description="Helical" evidence="5">
    <location>
        <begin position="65"/>
        <end position="80"/>
    </location>
</feature>
<dbReference type="InterPro" id="IPR044880">
    <property type="entry name" value="NCX_ion-bd_dom_sf"/>
</dbReference>
<organism evidence="7">
    <name type="scientific">marine sediment metagenome</name>
    <dbReference type="NCBI Taxonomy" id="412755"/>
    <lineage>
        <taxon>unclassified sequences</taxon>
        <taxon>metagenomes</taxon>
        <taxon>ecological metagenomes</taxon>
    </lineage>
</organism>
<proteinExistence type="predicted"/>
<comment type="subcellular location">
    <subcellularLocation>
        <location evidence="1">Membrane</location>
        <topology evidence="1">Multi-pass membrane protein</topology>
    </subcellularLocation>
</comment>